<name>A0A1E5V9C6_9POAL</name>
<dbReference type="OrthoDB" id="10470783at2759"/>
<evidence type="ECO:0000256" key="1">
    <source>
        <dbReference type="SAM" id="MobiDB-lite"/>
    </source>
</evidence>
<feature type="region of interest" description="Disordered" evidence="1">
    <location>
        <begin position="79"/>
        <end position="103"/>
    </location>
</feature>
<accession>A0A1E5V9C6</accession>
<protein>
    <submittedName>
        <fullName evidence="2">Uncharacterized protein</fullName>
    </submittedName>
</protein>
<dbReference type="Proteomes" id="UP000095767">
    <property type="component" value="Unassembled WGS sequence"/>
</dbReference>
<sequence>MEHDRELIRMTKVWSIAQELDGDNPGAAARRYARMDERAQEEIRGLRFAFVAMDRACGTSRKMAPGRSFSYRLEGGKLVRETEGGRQEAPANGGVGESSSSVAAVAAAAGSDDDLCSAFGSARV</sequence>
<comment type="caution">
    <text evidence="2">The sequence shown here is derived from an EMBL/GenBank/DDBJ whole genome shotgun (WGS) entry which is preliminary data.</text>
</comment>
<organism evidence="2 3">
    <name type="scientific">Dichanthelium oligosanthes</name>
    <dbReference type="NCBI Taxonomy" id="888268"/>
    <lineage>
        <taxon>Eukaryota</taxon>
        <taxon>Viridiplantae</taxon>
        <taxon>Streptophyta</taxon>
        <taxon>Embryophyta</taxon>
        <taxon>Tracheophyta</taxon>
        <taxon>Spermatophyta</taxon>
        <taxon>Magnoliopsida</taxon>
        <taxon>Liliopsida</taxon>
        <taxon>Poales</taxon>
        <taxon>Poaceae</taxon>
        <taxon>PACMAD clade</taxon>
        <taxon>Panicoideae</taxon>
        <taxon>Panicodae</taxon>
        <taxon>Paniceae</taxon>
        <taxon>Dichantheliinae</taxon>
        <taxon>Dichanthelium</taxon>
    </lineage>
</organism>
<evidence type="ECO:0000313" key="3">
    <source>
        <dbReference type="Proteomes" id="UP000095767"/>
    </source>
</evidence>
<evidence type="ECO:0000313" key="2">
    <source>
        <dbReference type="EMBL" id="OEL21721.1"/>
    </source>
</evidence>
<reference evidence="2 3" key="1">
    <citation type="submission" date="2016-09" db="EMBL/GenBank/DDBJ databases">
        <title>The draft genome of Dichanthelium oligosanthes: A C3 panicoid grass species.</title>
        <authorList>
            <person name="Studer A.J."/>
            <person name="Schnable J.C."/>
            <person name="Brutnell T.P."/>
        </authorList>
    </citation>
    <scope>NUCLEOTIDE SEQUENCE [LARGE SCALE GENOMIC DNA]</scope>
    <source>
        <strain evidence="3">cv. Kellogg 1175</strain>
        <tissue evidence="2">Leaf</tissue>
    </source>
</reference>
<keyword evidence="3" id="KW-1185">Reference proteome</keyword>
<dbReference type="AlphaFoldDB" id="A0A1E5V9C6"/>
<proteinExistence type="predicted"/>
<dbReference type="EMBL" id="LWDX02047297">
    <property type="protein sequence ID" value="OEL21721.1"/>
    <property type="molecule type" value="Genomic_DNA"/>
</dbReference>
<gene>
    <name evidence="2" type="ORF">BAE44_0017263</name>
</gene>